<organism evidence="10 11">
    <name type="scientific">Acanthamoeba castellanii (strain ATCC 30010 / Neff)</name>
    <dbReference type="NCBI Taxonomy" id="1257118"/>
    <lineage>
        <taxon>Eukaryota</taxon>
        <taxon>Amoebozoa</taxon>
        <taxon>Discosea</taxon>
        <taxon>Longamoebia</taxon>
        <taxon>Centramoebida</taxon>
        <taxon>Acanthamoebidae</taxon>
        <taxon>Acanthamoeba</taxon>
    </lineage>
</organism>
<dbReference type="Pfam" id="PF01394">
    <property type="entry name" value="Clathrin_propel"/>
    <property type="match status" value="2"/>
</dbReference>
<dbReference type="InterPro" id="IPR055358">
    <property type="entry name" value="CHCR"/>
</dbReference>
<feature type="repeat" description="CHCR" evidence="7">
    <location>
        <begin position="1273"/>
        <end position="1419"/>
    </location>
</feature>
<dbReference type="PANTHER" id="PTHR10292:SF1">
    <property type="entry name" value="CLATHRIN HEAVY CHAIN"/>
    <property type="match status" value="1"/>
</dbReference>
<dbReference type="Proteomes" id="UP000011083">
    <property type="component" value="Unassembled WGS sequence"/>
</dbReference>
<dbReference type="VEuPathDB" id="AmoebaDB:ACA1_167070"/>
<dbReference type="PIRSF" id="PIRSF002290">
    <property type="entry name" value="Clathrin_H_chain"/>
    <property type="match status" value="1"/>
</dbReference>
<dbReference type="InterPro" id="IPR022365">
    <property type="entry name" value="Clathrin_H-chain_propeller_rpt"/>
</dbReference>
<dbReference type="InterPro" id="IPR016025">
    <property type="entry name" value="Clathrin_H-chain_N"/>
</dbReference>
<dbReference type="FunFam" id="1.25.40.10:FF:000005">
    <property type="entry name" value="Clathrin heavy chain"/>
    <property type="match status" value="1"/>
</dbReference>
<dbReference type="EMBL" id="KB007941">
    <property type="protein sequence ID" value="ELR18847.1"/>
    <property type="molecule type" value="Genomic_DNA"/>
</dbReference>
<dbReference type="Gene3D" id="1.25.40.730">
    <property type="match status" value="1"/>
</dbReference>
<dbReference type="FunFam" id="2.130.10.110:FF:000003">
    <property type="entry name" value="Clathrin heavy chain"/>
    <property type="match status" value="1"/>
</dbReference>
<evidence type="ECO:0000313" key="10">
    <source>
        <dbReference type="EMBL" id="ELR18847.1"/>
    </source>
</evidence>
<reference evidence="10 11" key="1">
    <citation type="journal article" date="2013" name="Genome Biol.">
        <title>Genome of Acanthamoeba castellanii highlights extensive lateral gene transfer and early evolution of tyrosine kinase signaling.</title>
        <authorList>
            <person name="Clarke M."/>
            <person name="Lohan A.J."/>
            <person name="Liu B."/>
            <person name="Lagkouvardos I."/>
            <person name="Roy S."/>
            <person name="Zafar N."/>
            <person name="Bertelli C."/>
            <person name="Schilde C."/>
            <person name="Kianianmomeni A."/>
            <person name="Burglin T.R."/>
            <person name="Frech C."/>
            <person name="Turcotte B."/>
            <person name="Kopec K.O."/>
            <person name="Synnott J.M."/>
            <person name="Choo C."/>
            <person name="Paponov I."/>
            <person name="Finkler A."/>
            <person name="Soon Heng Tan C."/>
            <person name="Hutchins A.P."/>
            <person name="Weinmeier T."/>
            <person name="Rattei T."/>
            <person name="Chu J.S."/>
            <person name="Gimenez G."/>
            <person name="Irimia M."/>
            <person name="Rigden D.J."/>
            <person name="Fitzpatrick D.A."/>
            <person name="Lorenzo-Morales J."/>
            <person name="Bateman A."/>
            <person name="Chiu C.H."/>
            <person name="Tang P."/>
            <person name="Hegemann P."/>
            <person name="Fromm H."/>
            <person name="Raoult D."/>
            <person name="Greub G."/>
            <person name="Miranda-Saavedra D."/>
            <person name="Chen N."/>
            <person name="Nash P."/>
            <person name="Ginger M.L."/>
            <person name="Horn M."/>
            <person name="Schaap P."/>
            <person name="Caler L."/>
            <person name="Loftus B."/>
        </authorList>
    </citation>
    <scope>NUCLEOTIDE SEQUENCE [LARGE SCALE GENOMIC DNA]</scope>
    <source>
        <strain evidence="10 11">Neff</strain>
    </source>
</reference>
<dbReference type="InterPro" id="IPR011990">
    <property type="entry name" value="TPR-like_helical_dom_sf"/>
</dbReference>
<dbReference type="Gene3D" id="2.130.10.110">
    <property type="entry name" value="Clathrin heavy-chain terminal domain"/>
    <property type="match status" value="1"/>
</dbReference>
<dbReference type="InterPro" id="IPR015348">
    <property type="entry name" value="Clathrin_H-chain_linker_core"/>
</dbReference>
<accession>L8H0U7</accession>
<evidence type="ECO:0000256" key="1">
    <source>
        <dbReference type="ARBA" id="ARBA00009535"/>
    </source>
</evidence>
<dbReference type="OrthoDB" id="2113814at2759"/>
<evidence type="ECO:0000259" key="9">
    <source>
        <dbReference type="Pfam" id="PF09268"/>
    </source>
</evidence>
<feature type="repeat" description="CHCR" evidence="7">
    <location>
        <begin position="685"/>
        <end position="827"/>
    </location>
</feature>
<feature type="repeat" description="CHCR" evidence="7">
    <location>
        <begin position="978"/>
        <end position="1123"/>
    </location>
</feature>
<evidence type="ECO:0000256" key="6">
    <source>
        <dbReference type="PIRNR" id="PIRNR002290"/>
    </source>
</evidence>
<name>L8H0U7_ACACF</name>
<feature type="repeat" description="CHCR" evidence="7">
    <location>
        <begin position="1127"/>
        <end position="1268"/>
    </location>
</feature>
<dbReference type="GO" id="GO:0071439">
    <property type="term" value="C:clathrin complex"/>
    <property type="evidence" value="ECO:0007669"/>
    <property type="project" value="InterPro"/>
</dbReference>
<dbReference type="GeneID" id="14919634"/>
<dbReference type="Pfam" id="PF13838">
    <property type="entry name" value="Clathrin_H_link"/>
    <property type="match status" value="1"/>
</dbReference>
<dbReference type="FunFam" id="1.25.40.10:FF:000082">
    <property type="entry name" value="Clathrin heavy chain"/>
    <property type="match status" value="1"/>
</dbReference>
<feature type="region of interest" description="Disordered" evidence="8">
    <location>
        <begin position="1692"/>
        <end position="1716"/>
    </location>
</feature>
<dbReference type="PROSITE" id="PS50236">
    <property type="entry name" value="CHCR"/>
    <property type="match status" value="7"/>
</dbReference>
<sequence length="1716" mass="193463">MSALPIQFKEIAQLGTFGINPQSIGFATLTMESEKYICVRDQVGEERNVVIIDLQNPSNVVRRPIAADSALMNPVHNILALKDTQNLQIFNIGERAKVNDCVMSEPVEFWKWISDSKLALVTATSVYHWSMNDNAKPQKIFARHQSLAGTQIINYRVDAAEKWCAVIGITRKDDRIAGAMQLYSVDRKVSQALEGHAAAFCDYRTEGSTRNSTLFCFASRTAASSKLYILEVGQTGEGGGFEKKQTDIYFPAEAAQDFPVAMQVSDKYSVVYMITKFGYIHIFDVNTGKLLYMNRISAETIFVTAPQASTGGIIGVNRKGQVLSVTVDENTIVPYICTQLNDYDLAIKFASKNNLRGAEELVTAQFNQLFQQGRYKEAAKVCAESPQGMLRSTQTIQMFSRLPGAPGQPSPLLQYFSVLLEKGKLNKVESLELSRPVLQQGRKELLQNWLKEEKLDCSEELGDLVRPYDLNLALSIYYLADSKDKVVQCLADSGQYERILLYSEKTGYSPDFMYILNGLVQTNPQGAANFAAKLLSGPQASKIDVNQVVDLFLHRNMVQETTSLLLDVLKGNKPEEGPLQTRLLEVNLMQAPQVADAIMGYEMLTHYNKPYIAQLCEKAGLYQRALEHYTNIADIKRVMLNTHAINPEFLVNYFGQLSVEDSVDCLKELMRVNPRQNLQTVVAVATKYSDQLTASALIDLFESCNSFDGLYHYLGAVVSYSQDPEVHFKYIEAAVKMNALRDVERICRESNYYDPKKVRDFLKEARLPDQLPLIIVCDRFDFVEELTRYLYANSMLQYIEAYVQKINPINTPAVVGALLDVDCGEEYIQKLIMSVRNLCPVDDLVAAIEKRNRLKLLLPWLEARVAEGNQEPATHNALAKIYIDLNREPEKFLNTNTFYDSRVVGKYCENRDPHLAFLIYKRGLCDDELVAVTNKNSLFKSQARYLVERQSQDLWLKVLDDNNEFRQAVLDQVVQTALPESKNPDEVSSAVKALMNADMPNELIGLLEKIVLEPSDFSNNKNLQNLLILTAIKADSSRVMEYVNRLENFDGPDIATIAEGAQLFDEAVAIYKKFKLHPQAITVLLNSLNDLEAAVSFASQVNEPEVYSLLAKAQLQNNLVTEAIESYIKANDPENYVDVIVASEREQLWDPLVKFLQMCRKKVKEAHIESELIYALAKVNRLAELEEFISGPNCAQIQLIGDRCFEEGMYEAAKLLFSNIHNHARLATTLVKLQQYSSAVEAARKAGSTKTWKEVNLHLIEVKEFRLAQICALHIVIHGDELDELVWRYESRGYFEEIISVLTSSLGLDRAHKAMFTELAILYSKYKPEKLQEHLELFPDRISLPKVIRWCQTNAQWKELTYLYKASNEHENAAMTMINHPVEAWDHNEFKSIIAKVNNLDTTYKAVRFYLSEHPLLANDLLHVVSAKVDHTKVVSVAREMNLLALIKPYLTSVQAENVAAVNEALNELYIEEEDYDSLKHSIETHDKLNHLALARTLEKHELLEFRRIAAQLYKQNSEWQKSVELSKSDDLFKDAMQTAADSGNADVVEELLRFFVEKGDAECFAACLYTCYDFVKPDVVLELAWKHSLTDYAMPYLIQAIREYTTKVDQLVEAAKPKKDDKKPEDQAAVNFPGVVGAEFYPPAGMVPMMTGAGQVTMIPTAFTGMPGTVPTMHPSMTGIPPGSGSFPFARPAMPGPHHPHPLSSVHHPPAPFSQ</sequence>
<comment type="function">
    <text evidence="6">Clathrin is the major protein of the polyhedral coat of coated pits and vesicles.</text>
</comment>
<dbReference type="Gene3D" id="1.25.40.10">
    <property type="entry name" value="Tetratricopeptide repeat domain"/>
    <property type="match status" value="4"/>
</dbReference>
<protein>
    <recommendedName>
        <fullName evidence="6">Clathrin heavy chain</fullName>
    </recommendedName>
</protein>
<dbReference type="InterPro" id="IPR016341">
    <property type="entry name" value="Clathrin_heavy_chain"/>
</dbReference>
<comment type="similarity">
    <text evidence="1 6">Belongs to the clathrin heavy chain family.</text>
</comment>
<evidence type="ECO:0000256" key="3">
    <source>
        <dbReference type="ARBA" id="ARBA00023136"/>
    </source>
</evidence>
<dbReference type="GO" id="GO:0030132">
    <property type="term" value="C:clathrin coat of coated pit"/>
    <property type="evidence" value="ECO:0007669"/>
    <property type="project" value="InterPro"/>
</dbReference>
<dbReference type="PANTHER" id="PTHR10292">
    <property type="entry name" value="CLATHRIN HEAVY CHAIN RELATED"/>
    <property type="match status" value="1"/>
</dbReference>
<evidence type="ECO:0000256" key="2">
    <source>
        <dbReference type="ARBA" id="ARBA00022737"/>
    </source>
</evidence>
<feature type="repeat" description="CHCR" evidence="7">
    <location>
        <begin position="1422"/>
        <end position="1565"/>
    </location>
</feature>
<evidence type="ECO:0000256" key="4">
    <source>
        <dbReference type="ARBA" id="ARBA00023176"/>
    </source>
</evidence>
<feature type="repeat" description="CHCR" evidence="7">
    <location>
        <begin position="832"/>
        <end position="971"/>
    </location>
</feature>
<evidence type="ECO:0000256" key="7">
    <source>
        <dbReference type="PROSITE-ProRule" id="PRU01006"/>
    </source>
</evidence>
<dbReference type="Pfam" id="PF00637">
    <property type="entry name" value="Clathrin"/>
    <property type="match status" value="7"/>
</dbReference>
<keyword evidence="2" id="KW-0677">Repeat</keyword>
<dbReference type="FunFam" id="1.25.40.10:FF:000002">
    <property type="entry name" value="Clathrin heavy chain"/>
    <property type="match status" value="1"/>
</dbReference>
<dbReference type="OMA" id="HCYDLLH"/>
<evidence type="ECO:0000313" key="11">
    <source>
        <dbReference type="Proteomes" id="UP000011083"/>
    </source>
</evidence>
<dbReference type="KEGG" id="acan:ACA1_167070"/>
<keyword evidence="11" id="KW-1185">Reference proteome</keyword>
<dbReference type="Pfam" id="PF09268">
    <property type="entry name" value="Clathrin-link"/>
    <property type="match status" value="1"/>
</dbReference>
<dbReference type="FunFam" id="1.25.40.10:FF:000001">
    <property type="entry name" value="Clathrin heavy chain"/>
    <property type="match status" value="1"/>
</dbReference>
<keyword evidence="4 6" id="KW-0168">Coated pit</keyword>
<dbReference type="InterPro" id="IPR000547">
    <property type="entry name" value="Clathrin_H-chain/VPS_repeat"/>
</dbReference>
<proteinExistence type="inferred from homology"/>
<feature type="repeat" description="CHCR" evidence="7">
    <location>
        <begin position="536"/>
        <end position="682"/>
    </location>
</feature>
<dbReference type="GO" id="GO:0006898">
    <property type="term" value="P:receptor-mediated endocytosis"/>
    <property type="evidence" value="ECO:0007669"/>
    <property type="project" value="TreeGrafter"/>
</dbReference>
<dbReference type="SUPFAM" id="SSF48371">
    <property type="entry name" value="ARM repeat"/>
    <property type="match status" value="6"/>
</dbReference>
<dbReference type="FunFam" id="1.25.40.730:FF:000002">
    <property type="entry name" value="Clathrin heavy chain"/>
    <property type="match status" value="1"/>
</dbReference>
<dbReference type="GO" id="GO:0030130">
    <property type="term" value="C:clathrin coat of trans-Golgi network vesicle"/>
    <property type="evidence" value="ECO:0007669"/>
    <property type="project" value="InterPro"/>
</dbReference>
<dbReference type="InterPro" id="IPR016024">
    <property type="entry name" value="ARM-type_fold"/>
</dbReference>
<keyword evidence="3 6" id="KW-0472">Membrane</keyword>
<comment type="subcellular location">
    <subcellularLocation>
        <location evidence="6">Cytoplasmic vesicle membrane</location>
        <topology evidence="6">Peripheral membrane protein</topology>
        <orientation evidence="6">Cytoplasmic side</orientation>
    </subcellularLocation>
    <subcellularLocation>
        <location evidence="6">Membrane</location>
        <location evidence="6">Coated pit</location>
        <topology evidence="6">Peripheral membrane protein</topology>
        <orientation evidence="6">Cytoplasmic side</orientation>
    </subcellularLocation>
</comment>
<feature type="domain" description="Clathrin heavy chain linker core motif" evidence="9">
    <location>
        <begin position="329"/>
        <end position="352"/>
    </location>
</feature>
<dbReference type="STRING" id="1257118.L8H0U7"/>
<keyword evidence="5 6" id="KW-0968">Cytoplasmic vesicle</keyword>
<gene>
    <name evidence="10" type="ORF">ACA1_167070</name>
</gene>
<dbReference type="SUPFAM" id="SSF50989">
    <property type="entry name" value="Clathrin heavy-chain terminal domain"/>
    <property type="match status" value="1"/>
</dbReference>
<dbReference type="GO" id="GO:0032051">
    <property type="term" value="F:clathrin light chain binding"/>
    <property type="evidence" value="ECO:0007669"/>
    <property type="project" value="InterPro"/>
</dbReference>
<evidence type="ECO:0000256" key="8">
    <source>
        <dbReference type="SAM" id="MobiDB-lite"/>
    </source>
</evidence>
<dbReference type="RefSeq" id="XP_004340905.1">
    <property type="nucleotide sequence ID" value="XM_004340857.1"/>
</dbReference>
<dbReference type="GO" id="GO:0006886">
    <property type="term" value="P:intracellular protein transport"/>
    <property type="evidence" value="ECO:0007669"/>
    <property type="project" value="UniProtKB-UniRule"/>
</dbReference>
<dbReference type="GO" id="GO:0005198">
    <property type="term" value="F:structural molecule activity"/>
    <property type="evidence" value="ECO:0007669"/>
    <property type="project" value="InterPro"/>
</dbReference>
<dbReference type="SMART" id="SM00299">
    <property type="entry name" value="CLH"/>
    <property type="match status" value="7"/>
</dbReference>
<evidence type="ECO:0000256" key="5">
    <source>
        <dbReference type="ARBA" id="ARBA00023329"/>
    </source>
</evidence>